<dbReference type="GO" id="GO:0002143">
    <property type="term" value="P:tRNA wobble position uridine thiolation"/>
    <property type="evidence" value="ECO:0007669"/>
    <property type="project" value="InterPro"/>
</dbReference>
<name>A0A1E5CYH0_9VIBR</name>
<dbReference type="PROSITE" id="PS01148">
    <property type="entry name" value="UPF0033"/>
    <property type="match status" value="1"/>
</dbReference>
<dbReference type="Gene3D" id="3.30.110.40">
    <property type="entry name" value="TusA-like domain"/>
    <property type="match status" value="1"/>
</dbReference>
<dbReference type="NCBIfam" id="NF001423">
    <property type="entry name" value="PRK00299.1"/>
    <property type="match status" value="1"/>
</dbReference>
<dbReference type="Pfam" id="PF01206">
    <property type="entry name" value="TusA"/>
    <property type="match status" value="1"/>
</dbReference>
<organism evidence="5 6">
    <name type="scientific">Vibrio genomosp. F6 str. FF-238</name>
    <dbReference type="NCBI Taxonomy" id="1191298"/>
    <lineage>
        <taxon>Bacteria</taxon>
        <taxon>Pseudomonadati</taxon>
        <taxon>Pseudomonadota</taxon>
        <taxon>Gammaproteobacteria</taxon>
        <taxon>Vibrionales</taxon>
        <taxon>Vibrionaceae</taxon>
        <taxon>Vibrio</taxon>
    </lineage>
</organism>
<feature type="domain" description="UPF0033" evidence="4">
    <location>
        <begin position="12"/>
        <end position="36"/>
    </location>
</feature>
<dbReference type="GO" id="GO:0016740">
    <property type="term" value="F:transferase activity"/>
    <property type="evidence" value="ECO:0007669"/>
    <property type="project" value="UniProtKB-KW"/>
</dbReference>
<dbReference type="InterPro" id="IPR001455">
    <property type="entry name" value="TusA-like"/>
</dbReference>
<evidence type="ECO:0000313" key="5">
    <source>
        <dbReference type="EMBL" id="OEE75834.1"/>
    </source>
</evidence>
<dbReference type="PANTHER" id="PTHR33279">
    <property type="entry name" value="SULFUR CARRIER PROTEIN YEDF-RELATED"/>
    <property type="match status" value="1"/>
</dbReference>
<evidence type="ECO:0000256" key="2">
    <source>
        <dbReference type="ARBA" id="ARBA00022490"/>
    </source>
</evidence>
<dbReference type="CDD" id="cd03423">
    <property type="entry name" value="SirA"/>
    <property type="match status" value="1"/>
</dbReference>
<dbReference type="GO" id="GO:0097163">
    <property type="term" value="F:sulfur carrier activity"/>
    <property type="evidence" value="ECO:0007669"/>
    <property type="project" value="UniProtKB-UniRule"/>
</dbReference>
<keyword evidence="2 3" id="KW-0963">Cytoplasm</keyword>
<gene>
    <name evidence="3" type="primary">tusA</name>
    <name evidence="5" type="ORF">A130_00510</name>
</gene>
<comment type="function">
    <text evidence="3">Sulfur carrier protein which probably makes part of a sulfur-relay system.</text>
</comment>
<keyword evidence="5" id="KW-0808">Transferase</keyword>
<keyword evidence="6" id="KW-1185">Reference proteome</keyword>
<evidence type="ECO:0000259" key="4">
    <source>
        <dbReference type="PROSITE" id="PS01148"/>
    </source>
</evidence>
<dbReference type="RefSeq" id="WP_017054300.1">
    <property type="nucleotide sequence ID" value="NZ_AJYW02000133.1"/>
</dbReference>
<dbReference type="AlphaFoldDB" id="A0A1E5CYH0"/>
<dbReference type="SUPFAM" id="SSF64307">
    <property type="entry name" value="SirA-like"/>
    <property type="match status" value="1"/>
</dbReference>
<comment type="similarity">
    <text evidence="1 3">Belongs to the sulfur carrier protein TusA family.</text>
</comment>
<dbReference type="Proteomes" id="UP000094165">
    <property type="component" value="Unassembled WGS sequence"/>
</dbReference>
<evidence type="ECO:0000313" key="6">
    <source>
        <dbReference type="Proteomes" id="UP000094165"/>
    </source>
</evidence>
<proteinExistence type="inferred from homology"/>
<dbReference type="InterPro" id="IPR036868">
    <property type="entry name" value="TusA-like_sf"/>
</dbReference>
<dbReference type="HAMAP" id="MF_00413">
    <property type="entry name" value="Thiourid_synth_A"/>
    <property type="match status" value="1"/>
</dbReference>
<dbReference type="EMBL" id="AJYW02000133">
    <property type="protein sequence ID" value="OEE75834.1"/>
    <property type="molecule type" value="Genomic_DNA"/>
</dbReference>
<evidence type="ECO:0000256" key="1">
    <source>
        <dbReference type="ARBA" id="ARBA00008984"/>
    </source>
</evidence>
<sequence length="83" mass="9480">MTINLELATHTLEAEGLRCPEPVMMVRKTIRNMQDGDVLLVKADDPSTTRDIPSFCRFMDHQLVSAQVESLPYTYLIRKGLEE</sequence>
<feature type="active site" description="Cysteine persulfide intermediate" evidence="3">
    <location>
        <position position="19"/>
    </location>
</feature>
<protein>
    <recommendedName>
        <fullName evidence="3">Sulfur carrier protein TusA</fullName>
    </recommendedName>
</protein>
<comment type="caution">
    <text evidence="5">The sequence shown here is derived from an EMBL/GenBank/DDBJ whole genome shotgun (WGS) entry which is preliminary data.</text>
</comment>
<evidence type="ECO:0000256" key="3">
    <source>
        <dbReference type="HAMAP-Rule" id="MF_00413"/>
    </source>
</evidence>
<dbReference type="GO" id="GO:0005737">
    <property type="term" value="C:cytoplasm"/>
    <property type="evidence" value="ECO:0007669"/>
    <property type="project" value="UniProtKB-SubCell"/>
</dbReference>
<reference evidence="5 6" key="1">
    <citation type="journal article" date="2012" name="Science">
        <title>Ecological populations of bacteria act as socially cohesive units of antibiotic production and resistance.</title>
        <authorList>
            <person name="Cordero O.X."/>
            <person name="Wildschutte H."/>
            <person name="Kirkup B."/>
            <person name="Proehl S."/>
            <person name="Ngo L."/>
            <person name="Hussain F."/>
            <person name="Le Roux F."/>
            <person name="Mincer T."/>
            <person name="Polz M.F."/>
        </authorList>
    </citation>
    <scope>NUCLEOTIDE SEQUENCE [LARGE SCALE GENOMIC DNA]</scope>
    <source>
        <strain evidence="5 6">FF-238</strain>
    </source>
</reference>
<accession>A0A1E5CYH0</accession>
<dbReference type="PANTHER" id="PTHR33279:SF2">
    <property type="entry name" value="SULFUR CARRIER PROTEIN TUSA"/>
    <property type="match status" value="1"/>
</dbReference>
<comment type="subcellular location">
    <subcellularLocation>
        <location evidence="3">Cytoplasm</location>
    </subcellularLocation>
</comment>
<dbReference type="InterPro" id="IPR022931">
    <property type="entry name" value="Sulphur_carrier_TusA"/>
</dbReference>